<dbReference type="AlphaFoldDB" id="A0A235BXQ4"/>
<sequence length="181" mass="20063">MGFAVLYMLVLISGFPSRTVNNLGFSLSMGYPLGVSVRANYYPLPHLVLEGGVGTSFFFTSTEVGIGYIPLAKKDMSTMFKLNLNRFESTGILEEFFSDIANLYIGCLGVFLFGGEFEVEDIEFGRIPPIYSLDLDAGIDYVSPGGFRTSLTFGPCLFTRDTRFSKTVWDFSFNLGIGYVF</sequence>
<dbReference type="Proteomes" id="UP000215215">
    <property type="component" value="Unassembled WGS sequence"/>
</dbReference>
<accession>A0A235BXQ4</accession>
<dbReference type="EMBL" id="NOZQ01000031">
    <property type="protein sequence ID" value="OYD17128.1"/>
    <property type="molecule type" value="Genomic_DNA"/>
</dbReference>
<gene>
    <name evidence="1" type="ORF">CH333_01825</name>
</gene>
<comment type="caution">
    <text evidence="1">The sequence shown here is derived from an EMBL/GenBank/DDBJ whole genome shotgun (WGS) entry which is preliminary data.</text>
</comment>
<protein>
    <submittedName>
        <fullName evidence="1">Uncharacterized protein</fullName>
    </submittedName>
</protein>
<evidence type="ECO:0000313" key="2">
    <source>
        <dbReference type="Proteomes" id="UP000215215"/>
    </source>
</evidence>
<proteinExistence type="predicted"/>
<organism evidence="1 2">
    <name type="scientific">candidate division WOR-3 bacterium JGI_Cruoil_03_44_89</name>
    <dbReference type="NCBI Taxonomy" id="1973748"/>
    <lineage>
        <taxon>Bacteria</taxon>
        <taxon>Bacteria division WOR-3</taxon>
    </lineage>
</organism>
<reference evidence="1 2" key="1">
    <citation type="submission" date="2017-07" db="EMBL/GenBank/DDBJ databases">
        <title>Recovery of genomes from metagenomes via a dereplication, aggregation, and scoring strategy.</title>
        <authorList>
            <person name="Sieber C.M."/>
            <person name="Probst A.J."/>
            <person name="Sharrar A."/>
            <person name="Thomas B.C."/>
            <person name="Hess M."/>
            <person name="Tringe S.G."/>
            <person name="Banfield J.F."/>
        </authorList>
    </citation>
    <scope>NUCLEOTIDE SEQUENCE [LARGE SCALE GENOMIC DNA]</scope>
    <source>
        <strain evidence="1">JGI_Cruoil_03_44_89</strain>
    </source>
</reference>
<name>A0A235BXQ4_UNCW3</name>
<evidence type="ECO:0000313" key="1">
    <source>
        <dbReference type="EMBL" id="OYD17128.1"/>
    </source>
</evidence>